<feature type="region of interest" description="Disordered" evidence="1">
    <location>
        <begin position="69"/>
        <end position="145"/>
    </location>
</feature>
<dbReference type="EMBL" id="QGKW02002228">
    <property type="protein sequence ID" value="KAF2539519.1"/>
    <property type="molecule type" value="Genomic_DNA"/>
</dbReference>
<accession>A0A8S9G2P2</accession>
<evidence type="ECO:0000313" key="2">
    <source>
        <dbReference type="EMBL" id="KAF2539519.1"/>
    </source>
</evidence>
<dbReference type="InterPro" id="IPR011990">
    <property type="entry name" value="TPR-like_helical_dom_sf"/>
</dbReference>
<organism evidence="2 3">
    <name type="scientific">Brassica cretica</name>
    <name type="common">Mustard</name>
    <dbReference type="NCBI Taxonomy" id="69181"/>
    <lineage>
        <taxon>Eukaryota</taxon>
        <taxon>Viridiplantae</taxon>
        <taxon>Streptophyta</taxon>
        <taxon>Embryophyta</taxon>
        <taxon>Tracheophyta</taxon>
        <taxon>Spermatophyta</taxon>
        <taxon>Magnoliopsida</taxon>
        <taxon>eudicotyledons</taxon>
        <taxon>Gunneridae</taxon>
        <taxon>Pentapetalae</taxon>
        <taxon>rosids</taxon>
        <taxon>malvids</taxon>
        <taxon>Brassicales</taxon>
        <taxon>Brassicaceae</taxon>
        <taxon>Brassiceae</taxon>
        <taxon>Brassica</taxon>
    </lineage>
</organism>
<name>A0A8S9G2P2_BRACR</name>
<comment type="caution">
    <text evidence="2">The sequence shown here is derived from an EMBL/GenBank/DDBJ whole genome shotgun (WGS) entry which is preliminary data.</text>
</comment>
<dbReference type="SUPFAM" id="SSF48452">
    <property type="entry name" value="TPR-like"/>
    <property type="match status" value="1"/>
</dbReference>
<proteinExistence type="predicted"/>
<feature type="compositionally biased region" description="Basic and acidic residues" evidence="1">
    <location>
        <begin position="132"/>
        <end position="145"/>
    </location>
</feature>
<sequence length="145" mass="16625">MATSSVLLSDLEAGSCSSYTVEKSLAEHQNPNTLKRLNEADRAKKICRINNNKLFKEQEYHDAVRHHTEAIQRNPKEPTEQEYHDAVRHHTEAIQRNPKEPTTRPRGMQDPGIKNILTNLLGLTRDEDEAQKDEIPTRLPDGQHQ</sequence>
<reference evidence="2" key="1">
    <citation type="submission" date="2019-12" db="EMBL/GenBank/DDBJ databases">
        <title>Genome sequencing and annotation of Brassica cretica.</title>
        <authorList>
            <person name="Studholme D.J."/>
            <person name="Sarris P.F."/>
        </authorList>
    </citation>
    <scope>NUCLEOTIDE SEQUENCE</scope>
    <source>
        <strain evidence="2">PFS-001/15</strain>
        <tissue evidence="2">Leaf</tissue>
    </source>
</reference>
<evidence type="ECO:0000313" key="3">
    <source>
        <dbReference type="Proteomes" id="UP000712281"/>
    </source>
</evidence>
<protein>
    <submittedName>
        <fullName evidence="2">Uncharacterized protein</fullName>
    </submittedName>
</protein>
<dbReference type="Proteomes" id="UP000712281">
    <property type="component" value="Unassembled WGS sequence"/>
</dbReference>
<feature type="compositionally biased region" description="Basic and acidic residues" evidence="1">
    <location>
        <begin position="69"/>
        <end position="103"/>
    </location>
</feature>
<gene>
    <name evidence="2" type="ORF">F2Q68_00021631</name>
</gene>
<dbReference type="AlphaFoldDB" id="A0A8S9G2P2"/>
<evidence type="ECO:0000256" key="1">
    <source>
        <dbReference type="SAM" id="MobiDB-lite"/>
    </source>
</evidence>